<evidence type="ECO:0000256" key="1">
    <source>
        <dbReference type="SAM" id="MobiDB-lite"/>
    </source>
</evidence>
<reference evidence="4" key="1">
    <citation type="journal article" date="2019" name="Nat. Commun.">
        <title>Expansion of phycobilisome linker gene families in mesophilic red algae.</title>
        <authorList>
            <person name="Lee J."/>
            <person name="Kim D."/>
            <person name="Bhattacharya D."/>
            <person name="Yoon H.S."/>
        </authorList>
    </citation>
    <scope>NUCLEOTIDE SEQUENCE [LARGE SCALE GENOMIC DNA]</scope>
    <source>
        <strain evidence="4">CCMP 1328</strain>
    </source>
</reference>
<dbReference type="Proteomes" id="UP000324585">
    <property type="component" value="Unassembled WGS sequence"/>
</dbReference>
<dbReference type="InterPro" id="IPR007314">
    <property type="entry name" value="Cofac_haem-bd_dom"/>
</dbReference>
<feature type="domain" description="Haem-binding uptake Tiki superfamily ChaN" evidence="2">
    <location>
        <begin position="188"/>
        <end position="407"/>
    </location>
</feature>
<gene>
    <name evidence="3" type="ORF">FVE85_5216</name>
</gene>
<comment type="caution">
    <text evidence="3">The sequence shown here is derived from an EMBL/GenBank/DDBJ whole genome shotgun (WGS) entry which is preliminary data.</text>
</comment>
<dbReference type="OrthoDB" id="206244at2759"/>
<dbReference type="SUPFAM" id="SSF159501">
    <property type="entry name" value="EreA/ChaN-like"/>
    <property type="match status" value="1"/>
</dbReference>
<name>A0A5J4Z169_PORPP</name>
<accession>A0A5J4Z169</accession>
<sequence length="627" mass="68478">MAGARVRHDACFALHGTALGAGVRTRARGGSGGARAACMIHAAPGRGGTSAARAAGVEPTDEPRERVEAQESEVRDDGPEHGLVRKASRRALLQACVGLAGLALAIPAASASEQRSWFGFNRLLENTSTDAVIRADQPILNVKLNSEELGAAREEFLKTSFVYVPVPPSELREASVEGVLRMLSTQPRAVFIACHRDSFVDHAIQSALLRELSLRRGGSSGSGSALSKRIACGLDVFQKQHQPVLDAYMQGTISDEELIKQTQWKQRNSNVPFESFLPVFWTCREFEIPLVALSPDSAMLDAVQKHGINGVPLSVAEQLVPDPKGFLGMLLEPDFEEYQNLVLSRRSSVVALQKDVSFSTSDALMQCVIDEAIAAGCVEYLRTHLDRTLVCLTGTGRVKFGMGVPYRANRLFNSMYLNSVGGTGSASGLIESQFVQQQQKANATVQARRVVSLILNATTADSGRDPRGGGAMRLQLIEDAAPPAVARPFADYLWYCNQVPSKVKARAEQWKKDKMRSQYYVRPESRLCQSCMRADAMTLLRAELYTHDSTCSPQLARCQREIQRAALPPRGRLGIAASRTLNPRLDFAGIRPDDWTLHSRRYRVPLSTGSKDFLAGRHLGVSTPHGR</sequence>
<proteinExistence type="predicted"/>
<organism evidence="3 4">
    <name type="scientific">Porphyridium purpureum</name>
    <name type="common">Red alga</name>
    <name type="synonym">Porphyridium cruentum</name>
    <dbReference type="NCBI Taxonomy" id="35688"/>
    <lineage>
        <taxon>Eukaryota</taxon>
        <taxon>Rhodophyta</taxon>
        <taxon>Bangiophyceae</taxon>
        <taxon>Porphyridiales</taxon>
        <taxon>Porphyridiaceae</taxon>
        <taxon>Porphyridium</taxon>
    </lineage>
</organism>
<evidence type="ECO:0000313" key="3">
    <source>
        <dbReference type="EMBL" id="KAA8497631.1"/>
    </source>
</evidence>
<evidence type="ECO:0000259" key="2">
    <source>
        <dbReference type="Pfam" id="PF04187"/>
    </source>
</evidence>
<dbReference type="Gene3D" id="3.40.50.11550">
    <property type="match status" value="1"/>
</dbReference>
<dbReference type="Pfam" id="PF04187">
    <property type="entry name" value="Cofac_haem_bdg"/>
    <property type="match status" value="1"/>
</dbReference>
<feature type="compositionally biased region" description="Basic and acidic residues" evidence="1">
    <location>
        <begin position="61"/>
        <end position="80"/>
    </location>
</feature>
<evidence type="ECO:0000313" key="4">
    <source>
        <dbReference type="Proteomes" id="UP000324585"/>
    </source>
</evidence>
<dbReference type="EMBL" id="VRMN01000001">
    <property type="protein sequence ID" value="KAA8497631.1"/>
    <property type="molecule type" value="Genomic_DNA"/>
</dbReference>
<keyword evidence="4" id="KW-1185">Reference proteome</keyword>
<dbReference type="AlphaFoldDB" id="A0A5J4Z169"/>
<feature type="region of interest" description="Disordered" evidence="1">
    <location>
        <begin position="46"/>
        <end position="80"/>
    </location>
</feature>
<protein>
    <recommendedName>
        <fullName evidence="2">Haem-binding uptake Tiki superfamily ChaN domain-containing protein</fullName>
    </recommendedName>
</protein>